<evidence type="ECO:0000313" key="1">
    <source>
        <dbReference type="EMBL" id="SVE06862.1"/>
    </source>
</evidence>
<reference evidence="1" key="1">
    <citation type="submission" date="2018-05" db="EMBL/GenBank/DDBJ databases">
        <authorList>
            <person name="Lanie J.A."/>
            <person name="Ng W.-L."/>
            <person name="Kazmierczak K.M."/>
            <person name="Andrzejewski T.M."/>
            <person name="Davidsen T.M."/>
            <person name="Wayne K.J."/>
            <person name="Tettelin H."/>
            <person name="Glass J.I."/>
            <person name="Rusch D."/>
            <person name="Podicherti R."/>
            <person name="Tsui H.-C.T."/>
            <person name="Winkler M.E."/>
        </authorList>
    </citation>
    <scope>NUCLEOTIDE SEQUENCE</scope>
</reference>
<dbReference type="EMBL" id="UINC01191960">
    <property type="protein sequence ID" value="SVE06862.1"/>
    <property type="molecule type" value="Genomic_DNA"/>
</dbReference>
<dbReference type="AlphaFoldDB" id="A0A383AGK4"/>
<accession>A0A383AGK4</accession>
<gene>
    <name evidence="1" type="ORF">METZ01_LOCUS459716</name>
</gene>
<sequence>MKVLWTQTPGSEETSFFGELKSLYPDVEFKFAESIEQELEAV</sequence>
<name>A0A383AGK4_9ZZZZ</name>
<proteinExistence type="predicted"/>
<feature type="non-terminal residue" evidence="1">
    <location>
        <position position="42"/>
    </location>
</feature>
<protein>
    <submittedName>
        <fullName evidence="1">Uncharacterized protein</fullName>
    </submittedName>
</protein>
<organism evidence="1">
    <name type="scientific">marine metagenome</name>
    <dbReference type="NCBI Taxonomy" id="408172"/>
    <lineage>
        <taxon>unclassified sequences</taxon>
        <taxon>metagenomes</taxon>
        <taxon>ecological metagenomes</taxon>
    </lineage>
</organism>